<evidence type="ECO:0000313" key="3">
    <source>
        <dbReference type="Proteomes" id="UP000542353"/>
    </source>
</evidence>
<dbReference type="InterPro" id="IPR029063">
    <property type="entry name" value="SAM-dependent_MTases_sf"/>
</dbReference>
<dbReference type="EMBL" id="JACHIH010000008">
    <property type="protein sequence ID" value="MBB5047012.1"/>
    <property type="molecule type" value="Genomic_DNA"/>
</dbReference>
<dbReference type="Proteomes" id="UP000542353">
    <property type="component" value="Unassembled WGS sequence"/>
</dbReference>
<name>A0A7W8DYN8_9BRAD</name>
<gene>
    <name evidence="2" type="ORF">HNR60_001764</name>
</gene>
<feature type="domain" description="Methyltransferase type 11" evidence="1">
    <location>
        <begin position="43"/>
        <end position="133"/>
    </location>
</feature>
<comment type="caution">
    <text evidence="2">The sequence shown here is derived from an EMBL/GenBank/DDBJ whole genome shotgun (WGS) entry which is preliminary data.</text>
</comment>
<protein>
    <submittedName>
        <fullName evidence="2">Ubiquinone/menaquinone biosynthesis C-methylase UbiE</fullName>
    </submittedName>
</protein>
<keyword evidence="3" id="KW-1185">Reference proteome</keyword>
<dbReference type="RefSeq" id="WP_184256442.1">
    <property type="nucleotide sequence ID" value="NZ_JACHIH010000008.1"/>
</dbReference>
<dbReference type="GO" id="GO:0008757">
    <property type="term" value="F:S-adenosylmethionine-dependent methyltransferase activity"/>
    <property type="evidence" value="ECO:0007669"/>
    <property type="project" value="InterPro"/>
</dbReference>
<dbReference type="CDD" id="cd02440">
    <property type="entry name" value="AdoMet_MTases"/>
    <property type="match status" value="1"/>
</dbReference>
<dbReference type="InterPro" id="IPR050508">
    <property type="entry name" value="Methyltransf_Superfamily"/>
</dbReference>
<dbReference type="Pfam" id="PF08241">
    <property type="entry name" value="Methyltransf_11"/>
    <property type="match status" value="1"/>
</dbReference>
<keyword evidence="2" id="KW-0830">Ubiquinone</keyword>
<keyword evidence="2" id="KW-0489">Methyltransferase</keyword>
<dbReference type="Gene3D" id="3.40.50.150">
    <property type="entry name" value="Vaccinia Virus protein VP39"/>
    <property type="match status" value="1"/>
</dbReference>
<dbReference type="GO" id="GO:0032259">
    <property type="term" value="P:methylation"/>
    <property type="evidence" value="ECO:0007669"/>
    <property type="project" value="UniProtKB-KW"/>
</dbReference>
<dbReference type="SUPFAM" id="SSF53335">
    <property type="entry name" value="S-adenosyl-L-methionine-dependent methyltransferases"/>
    <property type="match status" value="1"/>
</dbReference>
<organism evidence="2 3">
    <name type="scientific">Rhodopseudomonas rhenobacensis</name>
    <dbReference type="NCBI Taxonomy" id="87461"/>
    <lineage>
        <taxon>Bacteria</taxon>
        <taxon>Pseudomonadati</taxon>
        <taxon>Pseudomonadota</taxon>
        <taxon>Alphaproteobacteria</taxon>
        <taxon>Hyphomicrobiales</taxon>
        <taxon>Nitrobacteraceae</taxon>
        <taxon>Rhodopseudomonas</taxon>
    </lineage>
</organism>
<dbReference type="PANTHER" id="PTHR42912">
    <property type="entry name" value="METHYLTRANSFERASE"/>
    <property type="match status" value="1"/>
</dbReference>
<sequence length="217" mass="24853">MNDLASIYKSRFSNTGLDKRKRVWSILCAEFFQNYVPPGSVVLDLACGYGEFINHIAAAKKYGVDLNPDARSQLSPEVEFKLTPAYDLSHIADDSVDRVFTSNFLEHLPDKAACDTVLKEVRRVLKPGGKFMILGPNIRYAYKEYWDYYDHYLALSHLSLGEGLLLAGYQPEVVIDRFLPYTMNNATPTADWMIRLYLRIPLAWKLLGKQFFLVARK</sequence>
<dbReference type="AlphaFoldDB" id="A0A7W8DYN8"/>
<evidence type="ECO:0000259" key="1">
    <source>
        <dbReference type="Pfam" id="PF08241"/>
    </source>
</evidence>
<keyword evidence="2" id="KW-0808">Transferase</keyword>
<reference evidence="2 3" key="1">
    <citation type="submission" date="2020-08" db="EMBL/GenBank/DDBJ databases">
        <title>Genomic Encyclopedia of Type Strains, Phase IV (KMG-IV): sequencing the most valuable type-strain genomes for metagenomic binning, comparative biology and taxonomic classification.</title>
        <authorList>
            <person name="Goeker M."/>
        </authorList>
    </citation>
    <scope>NUCLEOTIDE SEQUENCE [LARGE SCALE GENOMIC DNA]</scope>
    <source>
        <strain evidence="2 3">DSM 12706</strain>
    </source>
</reference>
<evidence type="ECO:0000313" key="2">
    <source>
        <dbReference type="EMBL" id="MBB5047012.1"/>
    </source>
</evidence>
<proteinExistence type="predicted"/>
<dbReference type="InterPro" id="IPR013216">
    <property type="entry name" value="Methyltransf_11"/>
</dbReference>
<accession>A0A7W8DYN8</accession>